<feature type="transmembrane region" description="Helical" evidence="6">
    <location>
        <begin position="228"/>
        <end position="248"/>
    </location>
</feature>
<evidence type="ECO:0000259" key="7">
    <source>
        <dbReference type="Pfam" id="PF10328"/>
    </source>
</evidence>
<comment type="subcellular location">
    <subcellularLocation>
        <location evidence="1">Membrane</location>
    </subcellularLocation>
</comment>
<feature type="transmembrane region" description="Helical" evidence="6">
    <location>
        <begin position="87"/>
        <end position="107"/>
    </location>
</feature>
<evidence type="ECO:0000256" key="3">
    <source>
        <dbReference type="ARBA" id="ARBA00022989"/>
    </source>
</evidence>
<sequence>MIELVPKTILGFILLVASTIGLFLNITVVSPVFQLAFSEDKSSIYVISSVNIVNDIAHLLITTFYLAPTIIMNSFLTTEERNGQLTVFISFIFMVLWYIGNITQIVMAVNRWAVICILRSSMFTKKNLLIFFTFTFIFALVKSYIVQYVFPCCTFLVDQTVLSYSYFQIGNLTNYTDQSDIPLNAISSIIPVVCYSWIFYTIRSASKNITPNMETGNQRKRGRQELSYAMQFCLISMFYTFSWIMFRIFPIIFTGRQIEWFILTSLCHVFNCSANAFVYIVFNQEIRRRLSEHKIFRFSGIGTTDHSHEQHTQSKVHTIPIPSARPTTH</sequence>
<dbReference type="Proteomes" id="UP000483820">
    <property type="component" value="Chromosome V"/>
</dbReference>
<proteinExistence type="predicted"/>
<dbReference type="GO" id="GO:0004930">
    <property type="term" value="F:G protein-coupled receptor activity"/>
    <property type="evidence" value="ECO:0007669"/>
    <property type="project" value="InterPro"/>
</dbReference>
<dbReference type="InterPro" id="IPR019430">
    <property type="entry name" value="7TM_GPCR_serpentine_rcpt_Srx"/>
</dbReference>
<feature type="transmembrane region" description="Helical" evidence="6">
    <location>
        <begin position="181"/>
        <end position="200"/>
    </location>
</feature>
<evidence type="ECO:0000313" key="8">
    <source>
        <dbReference type="EMBL" id="KAF1750706.1"/>
    </source>
</evidence>
<evidence type="ECO:0000256" key="1">
    <source>
        <dbReference type="ARBA" id="ARBA00004370"/>
    </source>
</evidence>
<keyword evidence="2 6" id="KW-0812">Transmembrane</keyword>
<dbReference type="KEGG" id="crq:GCK72_017257"/>
<organism evidence="8 9">
    <name type="scientific">Caenorhabditis remanei</name>
    <name type="common">Caenorhabditis vulgaris</name>
    <dbReference type="NCBI Taxonomy" id="31234"/>
    <lineage>
        <taxon>Eukaryota</taxon>
        <taxon>Metazoa</taxon>
        <taxon>Ecdysozoa</taxon>
        <taxon>Nematoda</taxon>
        <taxon>Chromadorea</taxon>
        <taxon>Rhabditida</taxon>
        <taxon>Rhabditina</taxon>
        <taxon>Rhabditomorpha</taxon>
        <taxon>Rhabditoidea</taxon>
        <taxon>Rhabditidae</taxon>
        <taxon>Peloderinae</taxon>
        <taxon>Caenorhabditis</taxon>
    </lineage>
</organism>
<dbReference type="InterPro" id="IPR000276">
    <property type="entry name" value="GPCR_Rhodpsn"/>
</dbReference>
<comment type="caution">
    <text evidence="8">The sequence shown here is derived from an EMBL/GenBank/DDBJ whole genome shotgun (WGS) entry which is preliminary data.</text>
</comment>
<dbReference type="AlphaFoldDB" id="A0A6A5G792"/>
<feature type="transmembrane region" description="Helical" evidence="6">
    <location>
        <begin position="12"/>
        <end position="37"/>
    </location>
</feature>
<gene>
    <name evidence="8" type="ORF">GCK72_017257</name>
</gene>
<dbReference type="RefSeq" id="XP_003097622.2">
    <property type="nucleotide sequence ID" value="XM_003097574.2"/>
</dbReference>
<dbReference type="Gene3D" id="1.20.1070.10">
    <property type="entry name" value="Rhodopsin 7-helix transmembrane proteins"/>
    <property type="match status" value="1"/>
</dbReference>
<accession>A0A6A5G792</accession>
<feature type="transmembrane region" description="Helical" evidence="6">
    <location>
        <begin position="128"/>
        <end position="150"/>
    </location>
</feature>
<dbReference type="PROSITE" id="PS00237">
    <property type="entry name" value="G_PROTEIN_RECEP_F1_1"/>
    <property type="match status" value="1"/>
</dbReference>
<keyword evidence="3 6" id="KW-1133">Transmembrane helix</keyword>
<dbReference type="EMBL" id="WUAV01000005">
    <property type="protein sequence ID" value="KAF1750706.1"/>
    <property type="molecule type" value="Genomic_DNA"/>
</dbReference>
<dbReference type="GO" id="GO:0016020">
    <property type="term" value="C:membrane"/>
    <property type="evidence" value="ECO:0007669"/>
    <property type="project" value="UniProtKB-SubCell"/>
</dbReference>
<feature type="region of interest" description="Disordered" evidence="5">
    <location>
        <begin position="304"/>
        <end position="329"/>
    </location>
</feature>
<reference evidence="8 9" key="1">
    <citation type="submission" date="2019-12" db="EMBL/GenBank/DDBJ databases">
        <title>Chromosome-level assembly of the Caenorhabditis remanei genome.</title>
        <authorList>
            <person name="Teterina A.A."/>
            <person name="Willis J.H."/>
            <person name="Phillips P.C."/>
        </authorList>
    </citation>
    <scope>NUCLEOTIDE SEQUENCE [LARGE SCALE GENOMIC DNA]</scope>
    <source>
        <strain evidence="8 9">PX506</strain>
        <tissue evidence="8">Whole organism</tissue>
    </source>
</reference>
<evidence type="ECO:0000256" key="2">
    <source>
        <dbReference type="ARBA" id="ARBA00022692"/>
    </source>
</evidence>
<evidence type="ECO:0000256" key="6">
    <source>
        <dbReference type="SAM" id="Phobius"/>
    </source>
</evidence>
<evidence type="ECO:0000256" key="5">
    <source>
        <dbReference type="SAM" id="MobiDB-lite"/>
    </source>
</evidence>
<dbReference type="SUPFAM" id="SSF81321">
    <property type="entry name" value="Family A G protein-coupled receptor-like"/>
    <property type="match status" value="1"/>
</dbReference>
<dbReference type="PANTHER" id="PTHR22718">
    <property type="entry name" value="SERPENTINE RECEPTOR, CLASS X"/>
    <property type="match status" value="1"/>
</dbReference>
<name>A0A6A5G792_CAERE</name>
<dbReference type="GeneID" id="9826813"/>
<protein>
    <recommendedName>
        <fullName evidence="7">7TM GPCR serpentine receptor class x (Srx) domain-containing protein</fullName>
    </recommendedName>
</protein>
<feature type="domain" description="7TM GPCR serpentine receptor class x (Srx)" evidence="7">
    <location>
        <begin position="16"/>
        <end position="283"/>
    </location>
</feature>
<dbReference type="CDD" id="cd00637">
    <property type="entry name" value="7tm_classA_rhodopsin-like"/>
    <property type="match status" value="1"/>
</dbReference>
<keyword evidence="4 6" id="KW-0472">Membrane</keyword>
<dbReference type="Pfam" id="PF10328">
    <property type="entry name" value="7TM_GPCR_Srx"/>
    <property type="match status" value="1"/>
</dbReference>
<feature type="transmembrane region" description="Helical" evidence="6">
    <location>
        <begin position="260"/>
        <end position="282"/>
    </location>
</feature>
<evidence type="ECO:0000313" key="9">
    <source>
        <dbReference type="Proteomes" id="UP000483820"/>
    </source>
</evidence>
<dbReference type="CTD" id="9826813"/>
<feature type="transmembrane region" description="Helical" evidence="6">
    <location>
        <begin position="44"/>
        <end position="67"/>
    </location>
</feature>
<evidence type="ECO:0000256" key="4">
    <source>
        <dbReference type="ARBA" id="ARBA00023136"/>
    </source>
</evidence>
<dbReference type="PANTHER" id="PTHR22718:SF33">
    <property type="entry name" value="7TM GPCR SERPENTINE RECEPTOR CLASS X (SRX) DOMAIN-CONTAINING PROTEIN"/>
    <property type="match status" value="1"/>
</dbReference>